<dbReference type="SUPFAM" id="SSF144091">
    <property type="entry name" value="Rhomboid-like"/>
    <property type="match status" value="1"/>
</dbReference>
<dbReference type="GO" id="GO:0004252">
    <property type="term" value="F:serine-type endopeptidase activity"/>
    <property type="evidence" value="ECO:0007669"/>
    <property type="project" value="InterPro"/>
</dbReference>
<comment type="subcellular location">
    <subcellularLocation>
        <location evidence="1">Membrane</location>
        <topology evidence="1">Multi-pass membrane protein</topology>
    </subcellularLocation>
</comment>
<keyword evidence="13" id="KW-1185">Reference proteome</keyword>
<keyword evidence="8 9" id="KW-0472">Membrane</keyword>
<feature type="domain" description="Peptidase S54 GlpG peptidase N-terminal" evidence="11">
    <location>
        <begin position="5"/>
        <end position="78"/>
    </location>
</feature>
<name>A0A075P1J7_9ALTE</name>
<protein>
    <submittedName>
        <fullName evidence="12">GlpG protein</fullName>
    </submittedName>
</protein>
<keyword evidence="3" id="KW-1003">Cell membrane</keyword>
<feature type="transmembrane region" description="Helical" evidence="9">
    <location>
        <begin position="105"/>
        <end position="126"/>
    </location>
</feature>
<evidence type="ECO:0000259" key="11">
    <source>
        <dbReference type="Pfam" id="PF12122"/>
    </source>
</evidence>
<evidence type="ECO:0000256" key="4">
    <source>
        <dbReference type="ARBA" id="ARBA00022519"/>
    </source>
</evidence>
<evidence type="ECO:0000259" key="10">
    <source>
        <dbReference type="Pfam" id="PF01694"/>
    </source>
</evidence>
<evidence type="ECO:0000256" key="7">
    <source>
        <dbReference type="ARBA" id="ARBA00022989"/>
    </source>
</evidence>
<dbReference type="KEGG" id="aal:EP13_00345"/>
<dbReference type="NCBIfam" id="TIGR04239">
    <property type="entry name" value="rhombo_GlpG"/>
    <property type="match status" value="1"/>
</dbReference>
<dbReference type="eggNOG" id="COG0705">
    <property type="taxonomic scope" value="Bacteria"/>
</dbReference>
<feature type="transmembrane region" description="Helical" evidence="9">
    <location>
        <begin position="146"/>
        <end position="169"/>
    </location>
</feature>
<dbReference type="PANTHER" id="PTHR43731">
    <property type="entry name" value="RHOMBOID PROTEASE"/>
    <property type="match status" value="1"/>
</dbReference>
<evidence type="ECO:0000313" key="12">
    <source>
        <dbReference type="EMBL" id="AIF97262.1"/>
    </source>
</evidence>
<proteinExistence type="inferred from homology"/>
<dbReference type="Pfam" id="PF12122">
    <property type="entry name" value="Rhomboid_N"/>
    <property type="match status" value="1"/>
</dbReference>
<organism evidence="12 13">
    <name type="scientific">Alteromonas australica</name>
    <dbReference type="NCBI Taxonomy" id="589873"/>
    <lineage>
        <taxon>Bacteria</taxon>
        <taxon>Pseudomonadati</taxon>
        <taxon>Pseudomonadota</taxon>
        <taxon>Gammaproteobacteria</taxon>
        <taxon>Alteromonadales</taxon>
        <taxon>Alteromonadaceae</taxon>
        <taxon>Alteromonas/Salinimonas group</taxon>
        <taxon>Alteromonas</taxon>
    </lineage>
</organism>
<gene>
    <name evidence="12" type="ORF">EP13_00345</name>
</gene>
<feature type="transmembrane region" description="Helical" evidence="9">
    <location>
        <begin position="206"/>
        <end position="230"/>
    </location>
</feature>
<dbReference type="InterPro" id="IPR022732">
    <property type="entry name" value="Peptidase_S54_GlpG_N"/>
</dbReference>
<dbReference type="InterPro" id="IPR050925">
    <property type="entry name" value="Rhomboid_protease_S54"/>
</dbReference>
<dbReference type="InterPro" id="IPR035952">
    <property type="entry name" value="Rhomboid-like_sf"/>
</dbReference>
<evidence type="ECO:0000313" key="13">
    <source>
        <dbReference type="Proteomes" id="UP000056090"/>
    </source>
</evidence>
<dbReference type="PANTHER" id="PTHR43731:SF14">
    <property type="entry name" value="PRESENILIN-ASSOCIATED RHOMBOID-LIKE PROTEIN, MITOCHONDRIAL"/>
    <property type="match status" value="1"/>
</dbReference>
<dbReference type="Proteomes" id="UP000056090">
    <property type="component" value="Chromosome"/>
</dbReference>
<dbReference type="AlphaFoldDB" id="A0A075P1J7"/>
<dbReference type="GO" id="GO:0006508">
    <property type="term" value="P:proteolysis"/>
    <property type="evidence" value="ECO:0007669"/>
    <property type="project" value="InterPro"/>
</dbReference>
<sequence>MSHPLIAFRQQGVAHLLANYLKSENIACSVSPTDAGDEYVILLNDESQALKAREITEQFLSDPNNPKYQQAAWQYGDKVNLLPQASGFNLKALFLNALNTPLTTLIFTICVLVYGFSLLGLFSPIAQHLLMQPLSVLADNNQWWRLLGPAFIHFSVLHIVFNLLWWSTLGAKIEQAFGSSMLLLVFVVSAATSNIAQAFFTEPVQANLLLFGGLSGVVYAVMGFVWWLGWLKPQWGLQLPNAIVGFMLVWLVLGYADILWVNMANAAHTAGLITGCVMAALISLLADKRKASR</sequence>
<dbReference type="EMBL" id="CP008849">
    <property type="protein sequence ID" value="AIF97262.1"/>
    <property type="molecule type" value="Genomic_DNA"/>
</dbReference>
<keyword evidence="7 9" id="KW-1133">Transmembrane helix</keyword>
<feature type="transmembrane region" description="Helical" evidence="9">
    <location>
        <begin position="267"/>
        <end position="286"/>
    </location>
</feature>
<feature type="transmembrane region" description="Helical" evidence="9">
    <location>
        <begin position="181"/>
        <end position="200"/>
    </location>
</feature>
<keyword evidence="6" id="KW-0378">Hydrolase</keyword>
<evidence type="ECO:0000256" key="6">
    <source>
        <dbReference type="ARBA" id="ARBA00022801"/>
    </source>
</evidence>
<dbReference type="Pfam" id="PF01694">
    <property type="entry name" value="Rhomboid"/>
    <property type="match status" value="1"/>
</dbReference>
<reference evidence="12 13" key="1">
    <citation type="submission" date="2014-06" db="EMBL/GenBank/DDBJ databases">
        <title>Genomes of Alteromonas australica, a world apart.</title>
        <authorList>
            <person name="Gonzaga A."/>
            <person name="Lopez-Perez M."/>
            <person name="Rodriguez-Valera F."/>
        </authorList>
    </citation>
    <scope>NUCLEOTIDE SEQUENCE [LARGE SCALE GENOMIC DNA]</scope>
    <source>
        <strain evidence="12 13">H 17</strain>
    </source>
</reference>
<dbReference type="GO" id="GO:0016020">
    <property type="term" value="C:membrane"/>
    <property type="evidence" value="ECO:0007669"/>
    <property type="project" value="UniProtKB-SubCell"/>
</dbReference>
<keyword evidence="5 9" id="KW-0812">Transmembrane</keyword>
<feature type="transmembrane region" description="Helical" evidence="9">
    <location>
        <begin position="242"/>
        <end position="261"/>
    </location>
</feature>
<keyword evidence="4" id="KW-0997">Cell inner membrane</keyword>
<dbReference type="Gene3D" id="1.20.1540.10">
    <property type="entry name" value="Rhomboid-like"/>
    <property type="match status" value="1"/>
</dbReference>
<comment type="similarity">
    <text evidence="2">Belongs to the peptidase S54 family.</text>
</comment>
<dbReference type="InterPro" id="IPR023662">
    <property type="entry name" value="Rhomboid_protease_GlpG"/>
</dbReference>
<dbReference type="Gene3D" id="3.30.70.2350">
    <property type="match status" value="1"/>
</dbReference>
<accession>A0A075P1J7</accession>
<dbReference type="GeneID" id="78253396"/>
<dbReference type="InterPro" id="IPR022764">
    <property type="entry name" value="Peptidase_S54_rhomboid_dom"/>
</dbReference>
<feature type="domain" description="Peptidase S54 rhomboid" evidence="10">
    <location>
        <begin position="141"/>
        <end position="283"/>
    </location>
</feature>
<dbReference type="RefSeq" id="WP_044055452.1">
    <property type="nucleotide sequence ID" value="NZ_CAXGHX010000034.1"/>
</dbReference>
<evidence type="ECO:0000256" key="8">
    <source>
        <dbReference type="ARBA" id="ARBA00023136"/>
    </source>
</evidence>
<evidence type="ECO:0000256" key="3">
    <source>
        <dbReference type="ARBA" id="ARBA00022475"/>
    </source>
</evidence>
<dbReference type="InterPro" id="IPR038236">
    <property type="entry name" value="GlpG_N_sf"/>
</dbReference>
<evidence type="ECO:0000256" key="5">
    <source>
        <dbReference type="ARBA" id="ARBA00022692"/>
    </source>
</evidence>
<evidence type="ECO:0000256" key="1">
    <source>
        <dbReference type="ARBA" id="ARBA00004141"/>
    </source>
</evidence>
<evidence type="ECO:0000256" key="2">
    <source>
        <dbReference type="ARBA" id="ARBA00009045"/>
    </source>
</evidence>
<evidence type="ECO:0000256" key="9">
    <source>
        <dbReference type="SAM" id="Phobius"/>
    </source>
</evidence>